<feature type="compositionally biased region" description="Low complexity" evidence="1">
    <location>
        <begin position="24"/>
        <end position="33"/>
    </location>
</feature>
<sequence>MLTLLALAACSEPEPSAPSTKDNAPVASAPASEPARHPPAPSGPTPAAAAGKSVPTCTKGLAFDLAKDWKPRPVPDDTKEFDVAGNHPVCEVDGKPAGLIGFMRVYVSPKQPQAALEAQVGTAKATYSEVTVGRAAGVEAVWTDTKGAPVRAFAVQGGTGSVLLVWGGLDAEEHEGGRPAYELAKRTAVPL</sequence>
<evidence type="ECO:0000313" key="3">
    <source>
        <dbReference type="Proteomes" id="UP000619260"/>
    </source>
</evidence>
<dbReference type="EMBL" id="BOPF01000015">
    <property type="protein sequence ID" value="GIJ47469.1"/>
    <property type="molecule type" value="Genomic_DNA"/>
</dbReference>
<feature type="region of interest" description="Disordered" evidence="1">
    <location>
        <begin position="9"/>
        <end position="53"/>
    </location>
</feature>
<comment type="caution">
    <text evidence="2">The sequence shown here is derived from an EMBL/GenBank/DDBJ whole genome shotgun (WGS) entry which is preliminary data.</text>
</comment>
<accession>A0A8J4DRB3</accession>
<proteinExistence type="predicted"/>
<reference evidence="2" key="1">
    <citation type="submission" date="2021-01" db="EMBL/GenBank/DDBJ databases">
        <title>Whole genome shotgun sequence of Virgisporangium aliadipatigenens NBRC 105644.</title>
        <authorList>
            <person name="Komaki H."/>
            <person name="Tamura T."/>
        </authorList>
    </citation>
    <scope>NUCLEOTIDE SEQUENCE</scope>
    <source>
        <strain evidence="2">NBRC 105644</strain>
    </source>
</reference>
<dbReference type="Proteomes" id="UP000619260">
    <property type="component" value="Unassembled WGS sequence"/>
</dbReference>
<evidence type="ECO:0000313" key="2">
    <source>
        <dbReference type="EMBL" id="GIJ47469.1"/>
    </source>
</evidence>
<name>A0A8J4DRB3_9ACTN</name>
<dbReference type="InterPro" id="IPR044058">
    <property type="entry name" value="Lipoprotein_23"/>
</dbReference>
<dbReference type="AlphaFoldDB" id="A0A8J4DRB3"/>
<gene>
    <name evidence="2" type="ORF">Val02_43550</name>
</gene>
<evidence type="ECO:0000256" key="1">
    <source>
        <dbReference type="SAM" id="MobiDB-lite"/>
    </source>
</evidence>
<dbReference type="Pfam" id="PF18966">
    <property type="entry name" value="Lipoprotein_23"/>
    <property type="match status" value="1"/>
</dbReference>
<organism evidence="2 3">
    <name type="scientific">Virgisporangium aliadipatigenens</name>
    <dbReference type="NCBI Taxonomy" id="741659"/>
    <lineage>
        <taxon>Bacteria</taxon>
        <taxon>Bacillati</taxon>
        <taxon>Actinomycetota</taxon>
        <taxon>Actinomycetes</taxon>
        <taxon>Micromonosporales</taxon>
        <taxon>Micromonosporaceae</taxon>
        <taxon>Virgisporangium</taxon>
    </lineage>
</organism>
<protein>
    <submittedName>
        <fullName evidence="2">Uncharacterized protein</fullName>
    </submittedName>
</protein>
<keyword evidence="3" id="KW-1185">Reference proteome</keyword>